<protein>
    <submittedName>
        <fullName evidence="1">Uncharacterized protein</fullName>
    </submittedName>
</protein>
<evidence type="ECO:0000313" key="2">
    <source>
        <dbReference type="Proteomes" id="UP001567538"/>
    </source>
</evidence>
<gene>
    <name evidence="1" type="ORF">AAHA92_07053</name>
</gene>
<sequence length="88" mass="9983">MAGHDQENKADSSSSWSRFPLSNVKLKVEIFEGTGHFGMWQGEVLDYLFQQGLDIAIEEKKPANVDDKDWSTIYRLACGTIRSCLSRE</sequence>
<proteinExistence type="predicted"/>
<name>A0ABD1I7N6_SALDI</name>
<accession>A0ABD1I7N6</accession>
<comment type="caution">
    <text evidence="1">The sequence shown here is derived from an EMBL/GenBank/DDBJ whole genome shotgun (WGS) entry which is preliminary data.</text>
</comment>
<evidence type="ECO:0000313" key="1">
    <source>
        <dbReference type="EMBL" id="KAL1564750.1"/>
    </source>
</evidence>
<keyword evidence="2" id="KW-1185">Reference proteome</keyword>
<organism evidence="1 2">
    <name type="scientific">Salvia divinorum</name>
    <name type="common">Maria pastora</name>
    <name type="synonym">Diviner's sage</name>
    <dbReference type="NCBI Taxonomy" id="28513"/>
    <lineage>
        <taxon>Eukaryota</taxon>
        <taxon>Viridiplantae</taxon>
        <taxon>Streptophyta</taxon>
        <taxon>Embryophyta</taxon>
        <taxon>Tracheophyta</taxon>
        <taxon>Spermatophyta</taxon>
        <taxon>Magnoliopsida</taxon>
        <taxon>eudicotyledons</taxon>
        <taxon>Gunneridae</taxon>
        <taxon>Pentapetalae</taxon>
        <taxon>asterids</taxon>
        <taxon>lamiids</taxon>
        <taxon>Lamiales</taxon>
        <taxon>Lamiaceae</taxon>
        <taxon>Nepetoideae</taxon>
        <taxon>Mentheae</taxon>
        <taxon>Salviinae</taxon>
        <taxon>Salvia</taxon>
        <taxon>Salvia subgen. Calosphace</taxon>
    </lineage>
</organism>
<dbReference type="AlphaFoldDB" id="A0ABD1I7N6"/>
<dbReference type="EMBL" id="JBEAFC010000003">
    <property type="protein sequence ID" value="KAL1564750.1"/>
    <property type="molecule type" value="Genomic_DNA"/>
</dbReference>
<dbReference type="Proteomes" id="UP001567538">
    <property type="component" value="Unassembled WGS sequence"/>
</dbReference>
<reference evidence="1 2" key="1">
    <citation type="submission" date="2024-06" db="EMBL/GenBank/DDBJ databases">
        <title>A chromosome level genome sequence of Diviner's sage (Salvia divinorum).</title>
        <authorList>
            <person name="Ford S.A."/>
            <person name="Ro D.-K."/>
            <person name="Ness R.W."/>
            <person name="Phillips M.A."/>
        </authorList>
    </citation>
    <scope>NUCLEOTIDE SEQUENCE [LARGE SCALE GENOMIC DNA]</scope>
    <source>
        <strain evidence="1">SAF-2024a</strain>
        <tissue evidence="1">Leaf</tissue>
    </source>
</reference>